<sequence length="70" mass="7779">MAVDKANAYLSETGITSAKPNIGVLLANIHAKTGRIRRKVICSLIGIPINLPICIDVLMMYLYSYYNYLC</sequence>
<name>A0A284VLE3_9EURY</name>
<evidence type="ECO:0000256" key="1">
    <source>
        <dbReference type="SAM" id="Phobius"/>
    </source>
</evidence>
<keyword evidence="1" id="KW-0472">Membrane</keyword>
<dbReference type="AlphaFoldDB" id="A0A284VLE3"/>
<accession>A0A284VLE3</accession>
<gene>
    <name evidence="2" type="ORF">MNV_160004</name>
</gene>
<proteinExistence type="predicted"/>
<keyword evidence="1" id="KW-1133">Transmembrane helix</keyword>
<evidence type="ECO:0000313" key="3">
    <source>
        <dbReference type="Proteomes" id="UP000218615"/>
    </source>
</evidence>
<organism evidence="2 3">
    <name type="scientific">Candidatus Methanoperedens nitratireducens</name>
    <dbReference type="NCBI Taxonomy" id="1392998"/>
    <lineage>
        <taxon>Archaea</taxon>
        <taxon>Methanobacteriati</taxon>
        <taxon>Methanobacteriota</taxon>
        <taxon>Stenosarchaea group</taxon>
        <taxon>Methanomicrobia</taxon>
        <taxon>Methanosarcinales</taxon>
        <taxon>ANME-2 cluster</taxon>
        <taxon>Candidatus Methanoperedentaceae</taxon>
        <taxon>Candidatus Methanoperedens</taxon>
    </lineage>
</organism>
<keyword evidence="3" id="KW-1185">Reference proteome</keyword>
<dbReference type="EMBL" id="FZMP01000068">
    <property type="protein sequence ID" value="SNQ60084.1"/>
    <property type="molecule type" value="Genomic_DNA"/>
</dbReference>
<reference evidence="3" key="1">
    <citation type="submission" date="2017-06" db="EMBL/GenBank/DDBJ databases">
        <authorList>
            <person name="Cremers G."/>
        </authorList>
    </citation>
    <scope>NUCLEOTIDE SEQUENCE [LARGE SCALE GENOMIC DNA]</scope>
</reference>
<protein>
    <submittedName>
        <fullName evidence="2">Uncharacterized protein</fullName>
    </submittedName>
</protein>
<evidence type="ECO:0000313" key="2">
    <source>
        <dbReference type="EMBL" id="SNQ60084.1"/>
    </source>
</evidence>
<keyword evidence="1" id="KW-0812">Transmembrane</keyword>
<dbReference type="Proteomes" id="UP000218615">
    <property type="component" value="Unassembled WGS sequence"/>
</dbReference>
<feature type="transmembrane region" description="Helical" evidence="1">
    <location>
        <begin position="40"/>
        <end position="63"/>
    </location>
</feature>